<feature type="domain" description="Myb-like" evidence="10">
    <location>
        <begin position="993"/>
        <end position="1047"/>
    </location>
</feature>
<accession>A0A8H8RMN0</accession>
<feature type="compositionally biased region" description="Polar residues" evidence="9">
    <location>
        <begin position="1518"/>
        <end position="1528"/>
    </location>
</feature>
<feature type="compositionally biased region" description="Polar residues" evidence="9">
    <location>
        <begin position="127"/>
        <end position="143"/>
    </location>
</feature>
<evidence type="ECO:0000256" key="9">
    <source>
        <dbReference type="SAM" id="MobiDB-lite"/>
    </source>
</evidence>
<feature type="compositionally biased region" description="Acidic residues" evidence="9">
    <location>
        <begin position="413"/>
        <end position="429"/>
    </location>
</feature>
<dbReference type="Gene3D" id="1.10.10.60">
    <property type="entry name" value="Homeodomain-like"/>
    <property type="match status" value="1"/>
</dbReference>
<feature type="domain" description="HSA" evidence="11">
    <location>
        <begin position="737"/>
        <end position="811"/>
    </location>
</feature>
<feature type="region of interest" description="Disordered" evidence="9">
    <location>
        <begin position="40"/>
        <end position="62"/>
    </location>
</feature>
<gene>
    <name evidence="12" type="primary">EAF1</name>
    <name evidence="12" type="ORF">LOCC1_G008384</name>
</gene>
<evidence type="ECO:0000256" key="8">
    <source>
        <dbReference type="ARBA" id="ARBA00029670"/>
    </source>
</evidence>
<dbReference type="OrthoDB" id="5364245at2759"/>
<feature type="compositionally biased region" description="Basic and acidic residues" evidence="9">
    <location>
        <begin position="624"/>
        <end position="636"/>
    </location>
</feature>
<organism evidence="12 13">
    <name type="scientific">Lachnellula occidentalis</name>
    <dbReference type="NCBI Taxonomy" id="215460"/>
    <lineage>
        <taxon>Eukaryota</taxon>
        <taxon>Fungi</taxon>
        <taxon>Dikarya</taxon>
        <taxon>Ascomycota</taxon>
        <taxon>Pezizomycotina</taxon>
        <taxon>Leotiomycetes</taxon>
        <taxon>Helotiales</taxon>
        <taxon>Lachnaceae</taxon>
        <taxon>Lachnellula</taxon>
    </lineage>
</organism>
<dbReference type="Pfam" id="PF13921">
    <property type="entry name" value="Myb_DNA-bind_6"/>
    <property type="match status" value="1"/>
</dbReference>
<protein>
    <recommendedName>
        <fullName evidence="8">Vacuolar import and degradation protein 21</fullName>
    </recommendedName>
</protein>
<evidence type="ECO:0000259" key="10">
    <source>
        <dbReference type="PROSITE" id="PS50090"/>
    </source>
</evidence>
<feature type="compositionally biased region" description="Polar residues" evidence="9">
    <location>
        <begin position="1228"/>
        <end position="1239"/>
    </location>
</feature>
<keyword evidence="13" id="KW-1185">Reference proteome</keyword>
<comment type="caution">
    <text evidence="12">The sequence shown here is derived from an EMBL/GenBank/DDBJ whole genome shotgun (WGS) entry which is preliminary data.</text>
</comment>
<dbReference type="PROSITE" id="PS50090">
    <property type="entry name" value="MYB_LIKE"/>
    <property type="match status" value="1"/>
</dbReference>
<feature type="compositionally biased region" description="Basic and acidic residues" evidence="9">
    <location>
        <begin position="357"/>
        <end position="370"/>
    </location>
</feature>
<comment type="subcellular location">
    <subcellularLocation>
        <location evidence="1">Nucleus</location>
    </subcellularLocation>
</comment>
<evidence type="ECO:0000256" key="2">
    <source>
        <dbReference type="ARBA" id="ARBA00008913"/>
    </source>
</evidence>
<feature type="compositionally biased region" description="Basic and acidic residues" evidence="9">
    <location>
        <begin position="264"/>
        <end position="288"/>
    </location>
</feature>
<dbReference type="Proteomes" id="UP000443090">
    <property type="component" value="Unassembled WGS sequence"/>
</dbReference>
<dbReference type="GO" id="GO:0006325">
    <property type="term" value="P:chromatin organization"/>
    <property type="evidence" value="ECO:0007669"/>
    <property type="project" value="UniProtKB-KW"/>
</dbReference>
<evidence type="ECO:0000256" key="4">
    <source>
        <dbReference type="ARBA" id="ARBA00022853"/>
    </source>
</evidence>
<feature type="region of interest" description="Disordered" evidence="9">
    <location>
        <begin position="75"/>
        <end position="147"/>
    </location>
</feature>
<feature type="compositionally biased region" description="Polar residues" evidence="9">
    <location>
        <begin position="638"/>
        <end position="655"/>
    </location>
</feature>
<feature type="compositionally biased region" description="Polar residues" evidence="9">
    <location>
        <begin position="586"/>
        <end position="599"/>
    </location>
</feature>
<feature type="compositionally biased region" description="Polar residues" evidence="9">
    <location>
        <begin position="80"/>
        <end position="95"/>
    </location>
</feature>
<evidence type="ECO:0000256" key="5">
    <source>
        <dbReference type="ARBA" id="ARBA00023204"/>
    </source>
</evidence>
<feature type="compositionally biased region" description="Polar residues" evidence="9">
    <location>
        <begin position="1458"/>
        <end position="1473"/>
    </location>
</feature>
<dbReference type="GO" id="GO:0035267">
    <property type="term" value="C:NuA4 histone acetyltransferase complex"/>
    <property type="evidence" value="ECO:0007669"/>
    <property type="project" value="TreeGrafter"/>
</dbReference>
<feature type="region of interest" description="Disordered" evidence="9">
    <location>
        <begin position="808"/>
        <end position="832"/>
    </location>
</feature>
<reference evidence="12 13" key="1">
    <citation type="submission" date="2018-05" db="EMBL/GenBank/DDBJ databases">
        <title>Genome sequencing and assembly of the regulated plant pathogen Lachnellula willkommii and related sister species for the development of diagnostic species identification markers.</title>
        <authorList>
            <person name="Giroux E."/>
            <person name="Bilodeau G."/>
        </authorList>
    </citation>
    <scope>NUCLEOTIDE SEQUENCE [LARGE SCALE GENOMIC DNA]</scope>
    <source>
        <strain evidence="12 13">CBS 160.35</strain>
    </source>
</reference>
<evidence type="ECO:0000313" key="13">
    <source>
        <dbReference type="Proteomes" id="UP000443090"/>
    </source>
</evidence>
<evidence type="ECO:0000259" key="11">
    <source>
        <dbReference type="PROSITE" id="PS51204"/>
    </source>
</evidence>
<feature type="compositionally biased region" description="Basic and acidic residues" evidence="9">
    <location>
        <begin position="464"/>
        <end position="480"/>
    </location>
</feature>
<dbReference type="InterPro" id="IPR001005">
    <property type="entry name" value="SANT/Myb"/>
</dbReference>
<dbReference type="GO" id="GO:0003682">
    <property type="term" value="F:chromatin binding"/>
    <property type="evidence" value="ECO:0007669"/>
    <property type="project" value="TreeGrafter"/>
</dbReference>
<evidence type="ECO:0000256" key="6">
    <source>
        <dbReference type="ARBA" id="ARBA00023242"/>
    </source>
</evidence>
<keyword evidence="5" id="KW-0234">DNA repair</keyword>
<dbReference type="GO" id="GO:0006281">
    <property type="term" value="P:DNA repair"/>
    <property type="evidence" value="ECO:0007669"/>
    <property type="project" value="UniProtKB-KW"/>
</dbReference>
<evidence type="ECO:0000256" key="1">
    <source>
        <dbReference type="ARBA" id="ARBA00004123"/>
    </source>
</evidence>
<dbReference type="PANTHER" id="PTHR46459">
    <property type="entry name" value="E1A-BINDING PROTEIN P400-RELATED"/>
    <property type="match status" value="1"/>
</dbReference>
<feature type="compositionally biased region" description="Low complexity" evidence="9">
    <location>
        <begin position="600"/>
        <end position="620"/>
    </location>
</feature>
<feature type="compositionally biased region" description="Polar residues" evidence="9">
    <location>
        <begin position="1198"/>
        <end position="1213"/>
    </location>
</feature>
<evidence type="ECO:0000313" key="12">
    <source>
        <dbReference type="EMBL" id="TVY37095.1"/>
    </source>
</evidence>
<dbReference type="Pfam" id="PF07529">
    <property type="entry name" value="HSA"/>
    <property type="match status" value="1"/>
</dbReference>
<feature type="region of interest" description="Disordered" evidence="9">
    <location>
        <begin position="406"/>
        <end position="669"/>
    </location>
</feature>
<dbReference type="SUPFAM" id="SSF46689">
    <property type="entry name" value="Homeodomain-like"/>
    <property type="match status" value="1"/>
</dbReference>
<feature type="compositionally biased region" description="Basic and acidic residues" evidence="9">
    <location>
        <begin position="334"/>
        <end position="345"/>
    </location>
</feature>
<dbReference type="PANTHER" id="PTHR46459:SF1">
    <property type="entry name" value="E1A-BINDING PROTEIN P400"/>
    <property type="match status" value="1"/>
</dbReference>
<evidence type="ECO:0000256" key="3">
    <source>
        <dbReference type="ARBA" id="ARBA00022763"/>
    </source>
</evidence>
<keyword evidence="4" id="KW-0156">Chromatin regulator</keyword>
<dbReference type="SMART" id="SM00717">
    <property type="entry name" value="SANT"/>
    <property type="match status" value="1"/>
</dbReference>
<dbReference type="GO" id="GO:0005634">
    <property type="term" value="C:nucleus"/>
    <property type="evidence" value="ECO:0007669"/>
    <property type="project" value="UniProtKB-SubCell"/>
</dbReference>
<dbReference type="CDD" id="cd00167">
    <property type="entry name" value="SANT"/>
    <property type="match status" value="1"/>
</dbReference>
<feature type="compositionally biased region" description="Basic and acidic residues" evidence="9">
    <location>
        <begin position="922"/>
        <end position="937"/>
    </location>
</feature>
<comment type="similarity">
    <text evidence="2">Belongs to the EAF1 family.</text>
</comment>
<sequence>MSEVGAADRARLLRSKRTELSKIVTSRKRKLREFYAVCDSEGPVPQTTLTNNDAPPPTPAEKHFLDVCDISLNRPFDASNLPTRRSLRSNVQKQRSPIRKPSNDGYPADLSRKPAKTQRDASKTRKSQPTTPSAKSERSSSTPVVEIRNGGQAVLSADMQRPTSKGSQTDLPLEAAAVLNQIVEETLENAARPQPAMADTIVPTNVLESDRIRTTVESRPNSPGIDPRKAMPISAEDAAELNEPLVEGLGSHDTHHKAATVHLPPKEVQEHDIRERERARQQNGDARHLLINLPPRDGGRNAELVSSPGSTVDANSATTPALHDASTDTSPENDNSRYDVERLDKDDDVQTPPELKPTPEEVAEKEHHDRILNAQIEVSRREILRSSPSAADNQLRMEEQQAATMTRTIGDEQPPDDTGEGETEAEGDALTERANEVVEDAMEDEEEVVAVPTPKDVPMSGVEGSHEEPKDPQSRPREVLDSECEDDIPVDAMEVDATTVKDSFESSEALESRNEPASDRADSPEPAAVPPGDEPSANPAEATPQRTPSTAAATPALERSTTRLSSGAIRHKSVNEILGEIPRPNAANSERTPTKLNIDSGSAENSSSPSRSTTPGSPGTRMRSLVEKAKDRERSKLSHVTFSRTRPNKSGSNDTALMPSGPHASKPTHDDYFKPLFIASAASDRRGIQTLDTLLATAHKTITTSNAYVPLQETQTVKVLKRIYQLQSGNKWTLRQPKRAPEPNRPTTQWDVLLQEAKWMRTDFREERKWKTTVARNLASACAEWVGASPGDRKLLQVNATSPPLAEPLKYTEMSDSDPSHPTPDLVASGGLDSPMDDLDEEPRLDLMETVAPTAIFALQDDDVVFGLRRSPTADKLLAELPMYGAPLSVPQSDIPTSEIDPDRAWRRPALPLSKYVEGRMELKSEGPPRKRSRFEYEHEDDDEDEIVFGEPGNKPILPPEAADVALFNPEHKHIRDQFPMPLQSFFETRIASQWTWDEDNELKTLVREYSYNWSLISSMLASKSNFSSGAERRTPWECFERWIHLEGLPADMQKTHYFRAYTTRIEAANRNVMAQAAAVQPGAAPNGQIQPPSRRRTTTSVRVERRRNQKHLTLVDAMRKLAKKRETAIQKQQQAAGMAALRKANENHNPAQRNPIHTPQDFSRIKHERDEQFKERVIALQQRQEAQRRAVLAQQRNPAQNLQPQGPANGSQPRGPPPVNNPLAPNGNPSTSGQNLTVPGQNRPPRPMPPQMGQSGSNGLRVPQLPMNGMPPGPGPMQGMQPQMPMQPTVGLVNQAAQTAESQRALIQMQQQQGKVPGQSPQMHNSPPRPNGIPQPHGFPMQNMMGFNSNANGISTPPMNGMASSPGQTHGQVSSPRMGQLPFSQDQPNNTIARMEATLRKQYPTLPTDQIMTMMTDLLKRNASQQRQQGLQSGLAQSAMNAAAGSGTGMMDANGQVPRQANNSPQGQQQAYAQMLARQHENQKQAEQARQAANALSAGPPQNRGENGTPVLGHAHMNSSASVQSGK</sequence>
<dbReference type="InterPro" id="IPR009057">
    <property type="entry name" value="Homeodomain-like_sf"/>
</dbReference>
<feature type="compositionally biased region" description="Polar residues" evidence="9">
    <location>
        <begin position="307"/>
        <end position="319"/>
    </location>
</feature>
<dbReference type="PROSITE" id="PS51204">
    <property type="entry name" value="HSA"/>
    <property type="match status" value="1"/>
</dbReference>
<dbReference type="InterPro" id="IPR014012">
    <property type="entry name" value="HSA_dom"/>
</dbReference>
<feature type="region of interest" description="Disordered" evidence="9">
    <location>
        <begin position="1082"/>
        <end position="1102"/>
    </location>
</feature>
<feature type="compositionally biased region" description="Basic and acidic residues" evidence="9">
    <location>
        <begin position="510"/>
        <end position="523"/>
    </location>
</feature>
<feature type="compositionally biased region" description="Acidic residues" evidence="9">
    <location>
        <begin position="437"/>
        <end position="448"/>
    </location>
</feature>
<keyword evidence="6" id="KW-0539">Nucleus</keyword>
<feature type="region of interest" description="Disordered" evidence="9">
    <location>
        <begin position="249"/>
        <end position="370"/>
    </location>
</feature>
<dbReference type="EMBL" id="QGMI01000746">
    <property type="protein sequence ID" value="TVY37095.1"/>
    <property type="molecule type" value="Genomic_DNA"/>
</dbReference>
<evidence type="ECO:0000256" key="7">
    <source>
        <dbReference type="ARBA" id="ARBA00025178"/>
    </source>
</evidence>
<feature type="region of interest" description="Disordered" evidence="9">
    <location>
        <begin position="1445"/>
        <end position="1528"/>
    </location>
</feature>
<keyword evidence="3" id="KW-0227">DNA damage</keyword>
<feature type="region of interest" description="Disordered" evidence="9">
    <location>
        <begin position="922"/>
        <end position="943"/>
    </location>
</feature>
<comment type="function">
    <text evidence="7">Component of the NuA4 histone acetyltransferase complex which is involved in transcriptional activation of selected genes principally by acetylation of nucleosomal histone H4 and H2A. The NuA4 complex is also involved in DNA repair.</text>
</comment>
<feature type="region of interest" description="Disordered" evidence="9">
    <location>
        <begin position="1189"/>
        <end position="1280"/>
    </location>
</feature>
<name>A0A8H8RMN0_9HELO</name>
<proteinExistence type="inferred from homology"/>